<dbReference type="Gene3D" id="3.40.50.150">
    <property type="entry name" value="Vaccinia Virus protein VP39"/>
    <property type="match status" value="1"/>
</dbReference>
<evidence type="ECO:0000256" key="2">
    <source>
        <dbReference type="ARBA" id="ARBA00022679"/>
    </source>
</evidence>
<keyword evidence="7" id="KW-1185">Reference proteome</keyword>
<dbReference type="InterPro" id="IPR012967">
    <property type="entry name" value="COMT_dimerisation"/>
</dbReference>
<evidence type="ECO:0000259" key="5">
    <source>
        <dbReference type="Pfam" id="PF08100"/>
    </source>
</evidence>
<dbReference type="GO" id="GO:0032259">
    <property type="term" value="P:methylation"/>
    <property type="evidence" value="ECO:0007669"/>
    <property type="project" value="UniProtKB-KW"/>
</dbReference>
<dbReference type="PANTHER" id="PTHR43712:SF5">
    <property type="entry name" value="O-METHYLTRANSFERASE ASQN-RELATED"/>
    <property type="match status" value="1"/>
</dbReference>
<sequence>MATKTEDLTELSNIISTSLKSYLSYLPTPPTFRPAPPVPVTDEVAIEAREQLLQACRKMISLVDGPIQTVLGVAAAFYETTALKLAYDMKLAHNVPLDGSPISLAELAMKTGAPEETILRVMRILTFKHVFVQTAPGYFAHTGGSAAIGVPGIEAMMAHCIDECFTSGPHLSNVLRENNFAAPEDSRKSAFSRAFNTNKNFFEYIYTDDKPMGTRFGQAMTAVSNSRGHYNLVTVYEPLLSALKGTTLVDIGGGIGHIAIAAAQKLPNLKCVVQDMGMVVGEGRDGLPEELKDRVEFQENDFFKGQPIGGPGAYYYLRHILHDHPDPTCKEILSHIVNAMDSSSRILIDECILDERVGPEADRVSIMKDIHMLIMFNSKERTEAQWAALLKSADKRLVVEKVWRAKKDNTGIIEARLA</sequence>
<feature type="domain" description="O-methyltransferase dimerisation" evidence="5">
    <location>
        <begin position="74"/>
        <end position="142"/>
    </location>
</feature>
<dbReference type="PROSITE" id="PS51683">
    <property type="entry name" value="SAM_OMT_II"/>
    <property type="match status" value="1"/>
</dbReference>
<proteinExistence type="predicted"/>
<evidence type="ECO:0000256" key="3">
    <source>
        <dbReference type="ARBA" id="ARBA00022691"/>
    </source>
</evidence>
<dbReference type="PANTHER" id="PTHR43712">
    <property type="entry name" value="PUTATIVE (AFU_ORTHOLOGUE AFUA_4G14580)-RELATED"/>
    <property type="match status" value="1"/>
</dbReference>
<organism evidence="6 7">
    <name type="scientific">Tuber borchii</name>
    <name type="common">White truffle</name>
    <dbReference type="NCBI Taxonomy" id="42251"/>
    <lineage>
        <taxon>Eukaryota</taxon>
        <taxon>Fungi</taxon>
        <taxon>Dikarya</taxon>
        <taxon>Ascomycota</taxon>
        <taxon>Pezizomycotina</taxon>
        <taxon>Pezizomycetes</taxon>
        <taxon>Pezizales</taxon>
        <taxon>Tuberaceae</taxon>
        <taxon>Tuber</taxon>
    </lineage>
</organism>
<feature type="domain" description="O-methyltransferase C-terminal" evidence="4">
    <location>
        <begin position="188"/>
        <end position="393"/>
    </location>
</feature>
<keyword evidence="2 6" id="KW-0808">Transferase</keyword>
<dbReference type="Gene3D" id="1.10.10.10">
    <property type="entry name" value="Winged helix-like DNA-binding domain superfamily/Winged helix DNA-binding domain"/>
    <property type="match status" value="1"/>
</dbReference>
<keyword evidence="3" id="KW-0949">S-adenosyl-L-methionine</keyword>
<dbReference type="OrthoDB" id="1535081at2759"/>
<dbReference type="InterPro" id="IPR001077">
    <property type="entry name" value="COMT_C"/>
</dbReference>
<comment type="caution">
    <text evidence="6">The sequence shown here is derived from an EMBL/GenBank/DDBJ whole genome shotgun (WGS) entry which is preliminary data.</text>
</comment>
<dbReference type="SUPFAM" id="SSF53335">
    <property type="entry name" value="S-adenosyl-L-methionine-dependent methyltransferases"/>
    <property type="match status" value="1"/>
</dbReference>
<name>A0A2T7A350_TUBBO</name>
<dbReference type="InterPro" id="IPR016461">
    <property type="entry name" value="COMT-like"/>
</dbReference>
<dbReference type="InterPro" id="IPR036388">
    <property type="entry name" value="WH-like_DNA-bd_sf"/>
</dbReference>
<evidence type="ECO:0000313" key="7">
    <source>
        <dbReference type="Proteomes" id="UP000244722"/>
    </source>
</evidence>
<reference evidence="6 7" key="1">
    <citation type="submission" date="2017-04" db="EMBL/GenBank/DDBJ databases">
        <title>Draft genome sequence of Tuber borchii Vittad., a whitish edible truffle.</title>
        <authorList>
            <consortium name="DOE Joint Genome Institute"/>
            <person name="Murat C."/>
            <person name="Kuo A."/>
            <person name="Barry K.W."/>
            <person name="Clum A."/>
            <person name="Dockter R.B."/>
            <person name="Fauchery L."/>
            <person name="Iotti M."/>
            <person name="Kohler A."/>
            <person name="Labutti K."/>
            <person name="Lindquist E.A."/>
            <person name="Lipzen A."/>
            <person name="Ohm R.A."/>
            <person name="Wang M."/>
            <person name="Grigoriev I.V."/>
            <person name="Zambonelli A."/>
            <person name="Martin F.M."/>
        </authorList>
    </citation>
    <scope>NUCLEOTIDE SEQUENCE [LARGE SCALE GENOMIC DNA]</scope>
    <source>
        <strain evidence="6 7">Tbo3840</strain>
    </source>
</reference>
<protein>
    <submittedName>
        <fullName evidence="6">O-methyltransferase-domain-containing protein</fullName>
    </submittedName>
</protein>
<dbReference type="Pfam" id="PF08100">
    <property type="entry name" value="Dimerisation"/>
    <property type="match status" value="1"/>
</dbReference>
<dbReference type="EMBL" id="NESQ01000033">
    <property type="protein sequence ID" value="PUU82166.1"/>
    <property type="molecule type" value="Genomic_DNA"/>
</dbReference>
<dbReference type="GO" id="GO:0008171">
    <property type="term" value="F:O-methyltransferase activity"/>
    <property type="evidence" value="ECO:0007669"/>
    <property type="project" value="InterPro"/>
</dbReference>
<dbReference type="Pfam" id="PF00891">
    <property type="entry name" value="Methyltransf_2"/>
    <property type="match status" value="1"/>
</dbReference>
<dbReference type="InterPro" id="IPR029063">
    <property type="entry name" value="SAM-dependent_MTases_sf"/>
</dbReference>
<keyword evidence="1 6" id="KW-0489">Methyltransferase</keyword>
<dbReference type="InterPro" id="IPR036390">
    <property type="entry name" value="WH_DNA-bd_sf"/>
</dbReference>
<dbReference type="SUPFAM" id="SSF46785">
    <property type="entry name" value="Winged helix' DNA-binding domain"/>
    <property type="match status" value="1"/>
</dbReference>
<evidence type="ECO:0000256" key="1">
    <source>
        <dbReference type="ARBA" id="ARBA00022603"/>
    </source>
</evidence>
<evidence type="ECO:0000313" key="6">
    <source>
        <dbReference type="EMBL" id="PUU82166.1"/>
    </source>
</evidence>
<evidence type="ECO:0000259" key="4">
    <source>
        <dbReference type="Pfam" id="PF00891"/>
    </source>
</evidence>
<dbReference type="Proteomes" id="UP000244722">
    <property type="component" value="Unassembled WGS sequence"/>
</dbReference>
<accession>A0A2T7A350</accession>
<gene>
    <name evidence="6" type="ORF">B9Z19DRAFT_969298</name>
</gene>
<dbReference type="AlphaFoldDB" id="A0A2T7A350"/>
<dbReference type="STRING" id="42251.A0A2T7A350"/>